<feature type="repeat" description="TPR" evidence="3">
    <location>
        <begin position="1592"/>
        <end position="1625"/>
    </location>
</feature>
<feature type="repeat" description="TPR" evidence="3">
    <location>
        <begin position="961"/>
        <end position="994"/>
    </location>
</feature>
<feature type="repeat" description="TPR" evidence="3">
    <location>
        <begin position="1626"/>
        <end position="1659"/>
    </location>
</feature>
<protein>
    <submittedName>
        <fullName evidence="5">Tetratricopeptide repeat protein 6 isoform X1</fullName>
    </submittedName>
</protein>
<dbReference type="InterPro" id="IPR011990">
    <property type="entry name" value="TPR-like_helical_dom_sf"/>
</dbReference>
<feature type="compositionally biased region" description="Polar residues" evidence="4">
    <location>
        <begin position="1"/>
        <end position="14"/>
    </location>
</feature>
<feature type="repeat" description="TPR" evidence="3">
    <location>
        <begin position="1099"/>
        <end position="1132"/>
    </location>
</feature>
<feature type="compositionally biased region" description="Basic residues" evidence="4">
    <location>
        <begin position="618"/>
        <end position="637"/>
    </location>
</feature>
<feature type="repeat" description="TPR" evidence="3">
    <location>
        <begin position="859"/>
        <end position="892"/>
    </location>
</feature>
<feature type="repeat" description="TPR" evidence="3">
    <location>
        <begin position="791"/>
        <end position="824"/>
    </location>
</feature>
<dbReference type="EMBL" id="JAICCE010000014">
    <property type="protein sequence ID" value="KAG9268648.1"/>
    <property type="molecule type" value="Genomic_DNA"/>
</dbReference>
<keyword evidence="1" id="KW-0677">Repeat</keyword>
<dbReference type="Proteomes" id="UP000752171">
    <property type="component" value="Unassembled WGS sequence"/>
</dbReference>
<organism evidence="5 6">
    <name type="scientific">Astyanax mexicanus</name>
    <name type="common">Blind cave fish</name>
    <name type="synonym">Astyanax fasciatus mexicanus</name>
    <dbReference type="NCBI Taxonomy" id="7994"/>
    <lineage>
        <taxon>Eukaryota</taxon>
        <taxon>Metazoa</taxon>
        <taxon>Chordata</taxon>
        <taxon>Craniata</taxon>
        <taxon>Vertebrata</taxon>
        <taxon>Euteleostomi</taxon>
        <taxon>Actinopterygii</taxon>
        <taxon>Neopterygii</taxon>
        <taxon>Teleostei</taxon>
        <taxon>Ostariophysi</taxon>
        <taxon>Characiformes</taxon>
        <taxon>Characoidei</taxon>
        <taxon>Acestrorhamphidae</taxon>
        <taxon>Acestrorhamphinae</taxon>
        <taxon>Astyanax</taxon>
    </lineage>
</organism>
<feature type="repeat" description="TPR" evidence="3">
    <location>
        <begin position="1453"/>
        <end position="1486"/>
    </location>
</feature>
<feature type="region of interest" description="Disordered" evidence="4">
    <location>
        <begin position="568"/>
        <end position="637"/>
    </location>
</feature>
<comment type="caution">
    <text evidence="5">The sequence shown here is derived from an EMBL/GenBank/DDBJ whole genome shotgun (WGS) entry which is preliminary data.</text>
</comment>
<feature type="repeat" description="TPR" evidence="3">
    <location>
        <begin position="1030"/>
        <end position="1063"/>
    </location>
</feature>
<evidence type="ECO:0000256" key="1">
    <source>
        <dbReference type="ARBA" id="ARBA00022737"/>
    </source>
</evidence>
<evidence type="ECO:0000313" key="5">
    <source>
        <dbReference type="EMBL" id="KAG9268648.1"/>
    </source>
</evidence>
<dbReference type="InterPro" id="IPR013105">
    <property type="entry name" value="TPR_2"/>
</dbReference>
<feature type="repeat" description="TPR" evidence="3">
    <location>
        <begin position="1314"/>
        <end position="1347"/>
    </location>
</feature>
<dbReference type="Gene3D" id="1.25.40.10">
    <property type="entry name" value="Tetratricopeptide repeat domain"/>
    <property type="match status" value="9"/>
</dbReference>
<dbReference type="Pfam" id="PF13432">
    <property type="entry name" value="TPR_16"/>
    <property type="match status" value="3"/>
</dbReference>
<dbReference type="PANTHER" id="PTHR44858:SF1">
    <property type="entry name" value="UDP-N-ACETYLGLUCOSAMINE--PEPTIDE N-ACETYLGLUCOSAMINYLTRANSFERASE SPINDLY-RELATED"/>
    <property type="match status" value="1"/>
</dbReference>
<proteinExistence type="predicted"/>
<feature type="compositionally biased region" description="Basic and acidic residues" evidence="4">
    <location>
        <begin position="108"/>
        <end position="145"/>
    </location>
</feature>
<keyword evidence="2 3" id="KW-0802">TPR repeat</keyword>
<dbReference type="SUPFAM" id="SSF48452">
    <property type="entry name" value="TPR-like"/>
    <property type="match status" value="4"/>
</dbReference>
<reference evidence="5 6" key="1">
    <citation type="submission" date="2021-07" db="EMBL/GenBank/DDBJ databases">
        <authorList>
            <person name="Imarazene B."/>
            <person name="Zahm M."/>
            <person name="Klopp C."/>
            <person name="Cabau C."/>
            <person name="Beille S."/>
            <person name="Jouanno E."/>
            <person name="Castinel A."/>
            <person name="Lluch J."/>
            <person name="Gil L."/>
            <person name="Kuchtly C."/>
            <person name="Lopez Roques C."/>
            <person name="Donnadieu C."/>
            <person name="Parrinello H."/>
            <person name="Journot L."/>
            <person name="Du K."/>
            <person name="Schartl M."/>
            <person name="Retaux S."/>
            <person name="Guiguen Y."/>
        </authorList>
    </citation>
    <scope>NUCLEOTIDE SEQUENCE [LARGE SCALE GENOMIC DNA]</scope>
    <source>
        <strain evidence="5">Pach_M1</strain>
        <tissue evidence="5">Testis</tissue>
    </source>
</reference>
<dbReference type="PROSITE" id="PS50293">
    <property type="entry name" value="TPR_REGION"/>
    <property type="match status" value="3"/>
</dbReference>
<accession>A0A8T2L9J8</accession>
<gene>
    <name evidence="5" type="primary">TTC6</name>
    <name evidence="5" type="ORF">AMEX_G17641</name>
</gene>
<dbReference type="InterPro" id="IPR019734">
    <property type="entry name" value="TPR_rpt"/>
</dbReference>
<feature type="compositionally biased region" description="Low complexity" evidence="4">
    <location>
        <begin position="146"/>
        <end position="158"/>
    </location>
</feature>
<sequence>MKRNINPNVSTSEKTSPKLGSGQEAVKTPAIASLAGTARLVSLSKRPQPPAKPRSEKPSTAGGAFKNQTPSEQLSGEKKQAPRNQGQYLTVLDRCCLLNSSSSDEITVDRNEYEQDRRKCRKESEKKRRQLTDRQQEERASKEHSSGSSKSSSATSTIQSIKSVTELLEEARNIATGGLQEIHHQRVTEKAVSDMMKQESGHTVNDQMTKCGDLHTSEPGVREHVVFDISDKQVRSHQDVLEGIREEKIPAGTMNHAPDLTRSCKVDILYSQKVSELISDEVTGLEALGSSFLPVQRPQRALQQTRTLHGLSLLATWTPKTDSGEYKTIHHLCTTPACQVLPVELQLASRMYHTQDLFIKTTQFLQQRTAFRQIAAHPDSQWILWNGVPVENVGDTEQTGGITQLPPQSSDALEEWQKIAEYYVEKPRMILCGHAATLCDGQLRMFWSPAPPKFSSAPNVVKDALFPHYQVTPADLSGENFLAGLQAEMESGNDQMEKKPRGLLENILSRKHKSLMDLRAEELVSEPSPEDHHEQQLKRPFSAPHFLPASESPLRLQSDFTSISRELDRVRQQPQSPIYTQSNSMLSASQAQSQNTRNKPTSPEKLSWDPSHSVSQHSRVRPKRVLGKSIKKKKSHKSSKLAYVHKKLKELPETLTRSVSSCELSQIKVSAEQTLLLRFPSLPLLLDFDGFAVEQGGIPVMLSHQEWVGDIWNTWFDEVFPPQDHSSTKSEPEARQMQPVSNKQLKKKKEIPILDKVDLSEALDEGFTVEDLEMEVAKLTESMIKNTGNNGLDLCRRGALYKKLGLLKQALDDLNAAISLEPHLLDAYWHRHSISLLRNAPNSALDDLNFIIKHNKKHADAFRSRAEIYRMRGETRLAILDYTQVIKNKPDDAENYFRRAGLYEKTNEISLAMEDYAKTFAINLERTDALMAHALHHFHTSVWRVALDDFSLLLKQEPANARARTYRGRTFAKLGLFKEAIEDFCLAVHLDPRDWLAFYHRGCLLRRILPDVALRDLSVSVLINGSSENLAAFLYRGLLYTEQQQWQKAMADFKAVIKIDRTVAAAHINLGLIYMLKMNQSQKAIRRFSNAIKADPTNIKGYVCRARAYHNVNDLKRALKDLTRALHLRPDDQYLHIMRGLCLCNMEQTALATFCIQYSAEMKKALGLTLVQQAAVQSFLQNDAKAIACLVSAANSCPSPSILILLGKTQLKVHKFMEAVESFKKALSFLNPKKTNICNVPEAPELYYLTGVCYMAQGEDSLLPQALEAFSKATRINPDYAEAYHQRGLCRIRLQHSNSVQDFNRALCINPNFYQAYLSRAALYGAKGLYNKAIFNCSEALKIQPKNVKAYLYKGALKFYLKEYKKAVEDLTVAIEIDSSCSLAYYNRGVCYQVLQEYKLALRDYSTVLLLPEQKEIEFKVLINRTLVHKELNDHYNALQDLKAAASKQPKDASLFHSLGLYFHRLGQLQEAVEAYSEALRLSPFLLNAYVGRGNAFMDYGHSQGYKQAQRDFLSALHLNPRCSSARIGLAYNLQVFGCFQRVWNQFTVAVEVNPKCWAAYEGRAIVNLQMGNTYAAFQDINNALKCNPHSDQLLTNRGVINQFMGDKVSAMSDYQRAISLNPTCALAFFNAANLYFYNRQFEQACEYYSRAIELDPSDESPVLNRAISLALLRKIPESLQDFSEALRLCPYSAHIYFNRANLYHSLRKYKAAEREFTQALQLQPDDALLYKLRADVRGHLGLMEEAVKDYRTAVELQDSIQRPDSFSR</sequence>
<evidence type="ECO:0000256" key="4">
    <source>
        <dbReference type="SAM" id="MobiDB-lite"/>
    </source>
</evidence>
<dbReference type="Pfam" id="PF13181">
    <property type="entry name" value="TPR_8"/>
    <property type="match status" value="3"/>
</dbReference>
<dbReference type="PANTHER" id="PTHR44858">
    <property type="entry name" value="TETRATRICOPEPTIDE REPEAT PROTEIN 6"/>
    <property type="match status" value="1"/>
</dbReference>
<feature type="repeat" description="TPR" evidence="3">
    <location>
        <begin position="1382"/>
        <end position="1415"/>
    </location>
</feature>
<evidence type="ECO:0000313" key="6">
    <source>
        <dbReference type="Proteomes" id="UP000752171"/>
    </source>
</evidence>
<dbReference type="OrthoDB" id="1658288at2759"/>
<feature type="compositionally biased region" description="Polar residues" evidence="4">
    <location>
        <begin position="572"/>
        <end position="601"/>
    </location>
</feature>
<dbReference type="PROSITE" id="PS50005">
    <property type="entry name" value="TPR"/>
    <property type="match status" value="12"/>
</dbReference>
<dbReference type="Pfam" id="PF13174">
    <property type="entry name" value="TPR_6"/>
    <property type="match status" value="1"/>
</dbReference>
<dbReference type="SMART" id="SM00028">
    <property type="entry name" value="TPR"/>
    <property type="match status" value="22"/>
</dbReference>
<feature type="region of interest" description="Disordered" evidence="4">
    <location>
        <begin position="108"/>
        <end position="158"/>
    </location>
</feature>
<feature type="repeat" description="TPR" evidence="3">
    <location>
        <begin position="1348"/>
        <end position="1381"/>
    </location>
</feature>
<feature type="region of interest" description="Disordered" evidence="4">
    <location>
        <begin position="723"/>
        <end position="744"/>
    </location>
</feature>
<evidence type="ECO:0000256" key="3">
    <source>
        <dbReference type="PROSITE-ProRule" id="PRU00339"/>
    </source>
</evidence>
<name>A0A8T2L9J8_ASTMX</name>
<feature type="repeat" description="TPR" evidence="3">
    <location>
        <begin position="1694"/>
        <end position="1727"/>
    </location>
</feature>
<evidence type="ECO:0000256" key="2">
    <source>
        <dbReference type="ARBA" id="ARBA00022803"/>
    </source>
</evidence>
<dbReference type="InterPro" id="IPR050498">
    <property type="entry name" value="Ycf3"/>
</dbReference>
<feature type="region of interest" description="Disordered" evidence="4">
    <location>
        <begin position="1"/>
        <end position="85"/>
    </location>
</feature>
<dbReference type="Pfam" id="PF07719">
    <property type="entry name" value="TPR_2"/>
    <property type="match status" value="2"/>
</dbReference>